<dbReference type="PROSITE" id="PS00108">
    <property type="entry name" value="PROTEIN_KINASE_ST"/>
    <property type="match status" value="1"/>
</dbReference>
<proteinExistence type="predicted"/>
<dbReference type="InterPro" id="IPR008271">
    <property type="entry name" value="Ser/Thr_kinase_AS"/>
</dbReference>
<dbReference type="InterPro" id="IPR011009">
    <property type="entry name" value="Kinase-like_dom_sf"/>
</dbReference>
<feature type="domain" description="Protein kinase" evidence="2">
    <location>
        <begin position="20"/>
        <end position="279"/>
    </location>
</feature>
<dbReference type="InterPro" id="IPR050235">
    <property type="entry name" value="CK1_Ser-Thr_kinase"/>
</dbReference>
<sequence>MTDDTEPPPKFEPGTKINKLKIIQYIDSGGCGDIYSVQDIETNEVFAIKTENLNTKQPVLNTEIYILKRIQGANYFPKLISIGSYSDFQYFEMELLGPSISKMRRILPHKKYTPFSILRLSYEMLVCIEELHKFGFIHRDIKPGNFLIRPNRMNPICLIDFGLSSSYIDQETGRHIIYRENAGFVGTCRYASLNVHYEIEVSRRDDLISWFYSILEIANGYVPWPGSTDRKKTEEIKREITPEELCKNLPDEYISIYNYLIKIRFEEEPDYDFIKRQLINALNGYDFPSFRFDWEFLKPEKIEKISPGFPLDMGDEPLTPDYNTALSGEAGCKCCNIS</sequence>
<dbReference type="Pfam" id="PF00069">
    <property type="entry name" value="Pkinase"/>
    <property type="match status" value="1"/>
</dbReference>
<organism evidence="3 4">
    <name type="scientific">Tritrichomonas musculus</name>
    <dbReference type="NCBI Taxonomy" id="1915356"/>
    <lineage>
        <taxon>Eukaryota</taxon>
        <taxon>Metamonada</taxon>
        <taxon>Parabasalia</taxon>
        <taxon>Tritrichomonadida</taxon>
        <taxon>Tritrichomonadidae</taxon>
        <taxon>Tritrichomonas</taxon>
    </lineage>
</organism>
<reference evidence="3 4" key="1">
    <citation type="submission" date="2024-04" db="EMBL/GenBank/DDBJ databases">
        <title>Tritrichomonas musculus Genome.</title>
        <authorList>
            <person name="Alves-Ferreira E."/>
            <person name="Grigg M."/>
            <person name="Lorenzi H."/>
            <person name="Galac M."/>
        </authorList>
    </citation>
    <scope>NUCLEOTIDE SEQUENCE [LARGE SCALE GENOMIC DNA]</scope>
    <source>
        <strain evidence="3 4">EAF2021</strain>
    </source>
</reference>
<dbReference type="Proteomes" id="UP001470230">
    <property type="component" value="Unassembled WGS sequence"/>
</dbReference>
<dbReference type="PANTHER" id="PTHR11909">
    <property type="entry name" value="CASEIN KINASE-RELATED"/>
    <property type="match status" value="1"/>
</dbReference>
<dbReference type="EC" id="2.7.11.1" evidence="1"/>
<evidence type="ECO:0000313" key="3">
    <source>
        <dbReference type="EMBL" id="KAK8893910.1"/>
    </source>
</evidence>
<keyword evidence="4" id="KW-1185">Reference proteome</keyword>
<accession>A0ABR2KRZ8</accession>
<name>A0ABR2KRZ8_9EUKA</name>
<dbReference type="Gene3D" id="1.10.510.10">
    <property type="entry name" value="Transferase(Phosphotransferase) domain 1"/>
    <property type="match status" value="1"/>
</dbReference>
<evidence type="ECO:0000256" key="1">
    <source>
        <dbReference type="ARBA" id="ARBA00012513"/>
    </source>
</evidence>
<gene>
    <name evidence="3" type="ORF">M9Y10_022339</name>
</gene>
<dbReference type="SMART" id="SM00220">
    <property type="entry name" value="S_TKc"/>
    <property type="match status" value="1"/>
</dbReference>
<dbReference type="SUPFAM" id="SSF56112">
    <property type="entry name" value="Protein kinase-like (PK-like)"/>
    <property type="match status" value="1"/>
</dbReference>
<evidence type="ECO:0000313" key="4">
    <source>
        <dbReference type="Proteomes" id="UP001470230"/>
    </source>
</evidence>
<dbReference type="InterPro" id="IPR000719">
    <property type="entry name" value="Prot_kinase_dom"/>
</dbReference>
<evidence type="ECO:0000259" key="2">
    <source>
        <dbReference type="PROSITE" id="PS50011"/>
    </source>
</evidence>
<protein>
    <recommendedName>
        <fullName evidence="1">non-specific serine/threonine protein kinase</fullName>
        <ecNumber evidence="1">2.7.11.1</ecNumber>
    </recommendedName>
</protein>
<dbReference type="EMBL" id="JAPFFF010000003">
    <property type="protein sequence ID" value="KAK8893910.1"/>
    <property type="molecule type" value="Genomic_DNA"/>
</dbReference>
<dbReference type="PROSITE" id="PS50011">
    <property type="entry name" value="PROTEIN_KINASE_DOM"/>
    <property type="match status" value="1"/>
</dbReference>
<comment type="caution">
    <text evidence="3">The sequence shown here is derived from an EMBL/GenBank/DDBJ whole genome shotgun (WGS) entry which is preliminary data.</text>
</comment>